<keyword evidence="3 4" id="KW-0539">Nucleus</keyword>
<dbReference type="AlphaFoldDB" id="A0A2H6KF05"/>
<dbReference type="Pfam" id="PF06732">
    <property type="entry name" value="Pescadillo_N"/>
    <property type="match status" value="1"/>
</dbReference>
<dbReference type="Gene3D" id="3.40.50.10190">
    <property type="entry name" value="BRCT domain"/>
    <property type="match status" value="1"/>
</dbReference>
<sequence length="483" mass="54986">MTLKKTPNKEGVTRNYITRSQALKKLQVSLKDFQRLCILKGVYPRDVARGGTLTSKGINRKKLKKDKIYYHVNDVRYLGSGDLLAKFRDISAHLKRHRKLVTRGELYDAKLVERKRPRYSLATVVKERCPALVNAVAELDDAVCTIAAVAALPADKKKGIDPKVVDMCQMHLQHFLKYVSETRCLKKTFISIKGFYFQAEILEETVTWILPHCFAQELPDEVDFNVIATFVEYYIELVKLVNFKLYSMAGLSYPPKVKPEFAHIGNEFIYMETTGGTAVTEGLFNGMRFNLSPEVPLVPTCLVILSAGGTISELDNATHVIIDRPITDVDPTKDYVQPQYVFDCLNCGIMLPVQQYAIGVPLPHHLSPFVDDLAVPDRQLELEKLVKEASQRSLTNGIQLIDVIVVFTCVSDDPDDLKTQRIRFQEDIKKETTMTEEMKQMSKALMPKKTRRLLSKIEFGERRKAEAAEKLRQKKEAIKRKTK</sequence>
<evidence type="ECO:0000259" key="5">
    <source>
        <dbReference type="PROSITE" id="PS50172"/>
    </source>
</evidence>
<dbReference type="GO" id="GO:0043021">
    <property type="term" value="F:ribonucleoprotein complex binding"/>
    <property type="evidence" value="ECO:0007669"/>
    <property type="project" value="UniProtKB-UniRule"/>
</dbReference>
<feature type="domain" description="BRCT" evidence="5">
    <location>
        <begin position="279"/>
        <end position="358"/>
    </location>
</feature>
<accession>A0A2H6KF05</accession>
<evidence type="ECO:0000256" key="4">
    <source>
        <dbReference type="HAMAP-Rule" id="MF_03028"/>
    </source>
</evidence>
<protein>
    <recommendedName>
        <fullName evidence="4">Pescadillo homolog</fullName>
    </recommendedName>
</protein>
<dbReference type="PANTHER" id="PTHR12221:SF6">
    <property type="entry name" value="PESCADILLO HOMOLOG"/>
    <property type="match status" value="1"/>
</dbReference>
<dbReference type="InterPro" id="IPR036420">
    <property type="entry name" value="BRCT_dom_sf"/>
</dbReference>
<organism evidence="6 7">
    <name type="scientific">Babesia ovata</name>
    <dbReference type="NCBI Taxonomy" id="189622"/>
    <lineage>
        <taxon>Eukaryota</taxon>
        <taxon>Sar</taxon>
        <taxon>Alveolata</taxon>
        <taxon>Apicomplexa</taxon>
        <taxon>Aconoidasida</taxon>
        <taxon>Piroplasmida</taxon>
        <taxon>Babesiidae</taxon>
        <taxon>Babesia</taxon>
    </lineage>
</organism>
<name>A0A2H6KF05_9APIC</name>
<dbReference type="GO" id="GO:0070545">
    <property type="term" value="C:PeBoW complex"/>
    <property type="evidence" value="ECO:0007669"/>
    <property type="project" value="TreeGrafter"/>
</dbReference>
<dbReference type="SUPFAM" id="SSF52113">
    <property type="entry name" value="BRCT domain"/>
    <property type="match status" value="1"/>
</dbReference>
<reference evidence="6 7" key="1">
    <citation type="journal article" date="2017" name="BMC Genomics">
        <title>Whole-genome assembly of Babesia ovata and comparative genomics between closely related pathogens.</title>
        <authorList>
            <person name="Yamagishi J."/>
            <person name="Asada M."/>
            <person name="Hakimi H."/>
            <person name="Tanaka T.Q."/>
            <person name="Sugimoto C."/>
            <person name="Kawazu S."/>
        </authorList>
    </citation>
    <scope>NUCLEOTIDE SEQUENCE [LARGE SCALE GENOMIC DNA]</scope>
    <source>
        <strain evidence="6 7">Miyake</strain>
    </source>
</reference>
<comment type="function">
    <text evidence="4">Required for maturation of ribosomal RNAs and formation of the large ribosomal subunit.</text>
</comment>
<dbReference type="GO" id="GO:0005654">
    <property type="term" value="C:nucleoplasm"/>
    <property type="evidence" value="ECO:0007669"/>
    <property type="project" value="UniProtKB-SubCell"/>
</dbReference>
<dbReference type="PROSITE" id="PS50172">
    <property type="entry name" value="BRCT"/>
    <property type="match status" value="1"/>
</dbReference>
<dbReference type="GO" id="GO:0030687">
    <property type="term" value="C:preribosome, large subunit precursor"/>
    <property type="evidence" value="ECO:0007669"/>
    <property type="project" value="UniProtKB-UniRule"/>
</dbReference>
<dbReference type="EMBL" id="BDSA01000003">
    <property type="protein sequence ID" value="GBE61566.1"/>
    <property type="molecule type" value="Genomic_DNA"/>
</dbReference>
<dbReference type="OrthoDB" id="10264910at2759"/>
<dbReference type="InterPro" id="IPR010613">
    <property type="entry name" value="PES"/>
</dbReference>
<evidence type="ECO:0000256" key="1">
    <source>
        <dbReference type="ARBA" id="ARBA00022517"/>
    </source>
</evidence>
<dbReference type="Proteomes" id="UP000236319">
    <property type="component" value="Unassembled WGS sequence"/>
</dbReference>
<dbReference type="GeneID" id="39875336"/>
<dbReference type="RefSeq" id="XP_028867809.1">
    <property type="nucleotide sequence ID" value="XM_029011976.1"/>
</dbReference>
<comment type="caution">
    <text evidence="6">The sequence shown here is derived from an EMBL/GenBank/DDBJ whole genome shotgun (WGS) entry which is preliminary data.</text>
</comment>
<evidence type="ECO:0000313" key="7">
    <source>
        <dbReference type="Proteomes" id="UP000236319"/>
    </source>
</evidence>
<gene>
    <name evidence="6" type="ORF">BOVATA_030590</name>
</gene>
<dbReference type="VEuPathDB" id="PiroplasmaDB:BOVATA_030590"/>
<dbReference type="GO" id="GO:0000463">
    <property type="term" value="P:maturation of LSU-rRNA from tricistronic rRNA transcript (SSU-rRNA, 5.8S rRNA, LSU-rRNA)"/>
    <property type="evidence" value="ECO:0007669"/>
    <property type="project" value="UniProtKB-UniRule"/>
</dbReference>
<dbReference type="HAMAP" id="MF_03028">
    <property type="entry name" value="Pescadillo"/>
    <property type="match status" value="1"/>
</dbReference>
<keyword evidence="1 4" id="KW-0690">Ribosome biogenesis</keyword>
<keyword evidence="7" id="KW-1185">Reference proteome</keyword>
<comment type="similarity">
    <text evidence="4">Belongs to the pescadillo family.</text>
</comment>
<evidence type="ECO:0000256" key="3">
    <source>
        <dbReference type="ARBA" id="ARBA00023242"/>
    </source>
</evidence>
<dbReference type="PANTHER" id="PTHR12221">
    <property type="entry name" value="PESCADILLO - RELATED"/>
    <property type="match status" value="1"/>
</dbReference>
<keyword evidence="2 4" id="KW-0698">rRNA processing</keyword>
<dbReference type="GO" id="GO:0003723">
    <property type="term" value="F:RNA binding"/>
    <property type="evidence" value="ECO:0007669"/>
    <property type="project" value="TreeGrafter"/>
</dbReference>
<dbReference type="GO" id="GO:0000466">
    <property type="term" value="P:maturation of 5.8S rRNA from tricistronic rRNA transcript (SSU-rRNA, 5.8S rRNA, LSU-rRNA)"/>
    <property type="evidence" value="ECO:0007669"/>
    <property type="project" value="UniProtKB-UniRule"/>
</dbReference>
<evidence type="ECO:0000313" key="6">
    <source>
        <dbReference type="EMBL" id="GBE61566.1"/>
    </source>
</evidence>
<proteinExistence type="inferred from homology"/>
<dbReference type="InterPro" id="IPR001357">
    <property type="entry name" value="BRCT_dom"/>
</dbReference>
<evidence type="ECO:0000256" key="2">
    <source>
        <dbReference type="ARBA" id="ARBA00022552"/>
    </source>
</evidence>
<comment type="subcellular location">
    <subcellularLocation>
        <location evidence="4">Nucleus</location>
        <location evidence="4">Nucleolus</location>
    </subcellularLocation>
    <subcellularLocation>
        <location evidence="4">Nucleus</location>
        <location evidence="4">Nucleoplasm</location>
    </subcellularLocation>
</comment>